<dbReference type="PROSITE" id="PS50850">
    <property type="entry name" value="MFS"/>
    <property type="match status" value="1"/>
</dbReference>
<protein>
    <submittedName>
        <fullName evidence="9">MFS transporter</fullName>
    </submittedName>
</protein>
<evidence type="ECO:0000256" key="1">
    <source>
        <dbReference type="ARBA" id="ARBA00004651"/>
    </source>
</evidence>
<feature type="transmembrane region" description="Helical" evidence="7">
    <location>
        <begin position="64"/>
        <end position="84"/>
    </location>
</feature>
<feature type="region of interest" description="Disordered" evidence="6">
    <location>
        <begin position="1"/>
        <end position="20"/>
    </location>
</feature>
<feature type="transmembrane region" description="Helical" evidence="7">
    <location>
        <begin position="96"/>
        <end position="114"/>
    </location>
</feature>
<comment type="caution">
    <text evidence="9">The sequence shown here is derived from an EMBL/GenBank/DDBJ whole genome shotgun (WGS) entry which is preliminary data.</text>
</comment>
<keyword evidence="5 7" id="KW-0472">Membrane</keyword>
<dbReference type="Pfam" id="PF07690">
    <property type="entry name" value="MFS_1"/>
    <property type="match status" value="1"/>
</dbReference>
<organism evidence="9 10">
    <name type="scientific">Kocuria soli</name>
    <dbReference type="NCBI Taxonomy" id="2485125"/>
    <lineage>
        <taxon>Bacteria</taxon>
        <taxon>Bacillati</taxon>
        <taxon>Actinomycetota</taxon>
        <taxon>Actinomycetes</taxon>
        <taxon>Micrococcales</taxon>
        <taxon>Micrococcaceae</taxon>
        <taxon>Kocuria</taxon>
    </lineage>
</organism>
<dbReference type="PANTHER" id="PTHR43124:SF3">
    <property type="entry name" value="CHLORAMPHENICOL EFFLUX PUMP RV0191"/>
    <property type="match status" value="1"/>
</dbReference>
<dbReference type="SUPFAM" id="SSF103473">
    <property type="entry name" value="MFS general substrate transporter"/>
    <property type="match status" value="1"/>
</dbReference>
<name>A0A3N3ZTU0_9MICC</name>
<dbReference type="CDD" id="cd17473">
    <property type="entry name" value="MFS_arabinose_efflux_permease_like"/>
    <property type="match status" value="1"/>
</dbReference>
<dbReference type="GO" id="GO:0005886">
    <property type="term" value="C:plasma membrane"/>
    <property type="evidence" value="ECO:0007669"/>
    <property type="project" value="UniProtKB-SubCell"/>
</dbReference>
<dbReference type="InterPro" id="IPR011701">
    <property type="entry name" value="MFS"/>
</dbReference>
<evidence type="ECO:0000313" key="9">
    <source>
        <dbReference type="EMBL" id="ROZ64332.1"/>
    </source>
</evidence>
<evidence type="ECO:0000313" key="10">
    <source>
        <dbReference type="Proteomes" id="UP000270616"/>
    </source>
</evidence>
<feature type="transmembrane region" description="Helical" evidence="7">
    <location>
        <begin position="287"/>
        <end position="304"/>
    </location>
</feature>
<reference evidence="9 10" key="1">
    <citation type="submission" date="2018-10" db="EMBL/GenBank/DDBJ databases">
        <title>Kocuria sp. M5W7-7, whole genome shotgun sequence.</title>
        <authorList>
            <person name="Tuo L."/>
        </authorList>
    </citation>
    <scope>NUCLEOTIDE SEQUENCE [LARGE SCALE GENOMIC DNA]</scope>
    <source>
        <strain evidence="9 10">M5W7-7</strain>
    </source>
</reference>
<dbReference type="EMBL" id="RKMF01000003">
    <property type="protein sequence ID" value="ROZ64332.1"/>
    <property type="molecule type" value="Genomic_DNA"/>
</dbReference>
<dbReference type="InterPro" id="IPR036259">
    <property type="entry name" value="MFS_trans_sf"/>
</dbReference>
<dbReference type="OrthoDB" id="9812221at2"/>
<keyword evidence="3 7" id="KW-0812">Transmembrane</keyword>
<dbReference type="PANTHER" id="PTHR43124">
    <property type="entry name" value="PURINE EFFLUX PUMP PBUE"/>
    <property type="match status" value="1"/>
</dbReference>
<feature type="transmembrane region" description="Helical" evidence="7">
    <location>
        <begin position="185"/>
        <end position="203"/>
    </location>
</feature>
<feature type="transmembrane region" description="Helical" evidence="7">
    <location>
        <begin position="346"/>
        <end position="368"/>
    </location>
</feature>
<feature type="domain" description="Major facilitator superfamily (MFS) profile" evidence="8">
    <location>
        <begin position="27"/>
        <end position="400"/>
    </location>
</feature>
<feature type="transmembrane region" description="Helical" evidence="7">
    <location>
        <begin position="252"/>
        <end position="275"/>
    </location>
</feature>
<evidence type="ECO:0000256" key="3">
    <source>
        <dbReference type="ARBA" id="ARBA00022692"/>
    </source>
</evidence>
<evidence type="ECO:0000256" key="5">
    <source>
        <dbReference type="ARBA" id="ARBA00023136"/>
    </source>
</evidence>
<feature type="transmembrane region" description="Helical" evidence="7">
    <location>
        <begin position="120"/>
        <end position="142"/>
    </location>
</feature>
<sequence>MVNAAPQTSSSRPTDPSAGEADAGKLPVVLLLAGSCMPVMGSVLLAPVLPTMSKAFASTPGSEILVPVVLTAPALVIALLAPLAGEIADRVGRKTLLVVSMVLYSIFGTAPLWLDSLHAIVASRVGVGIAEAAIMTVCTTLITDYYSGKKRDQYLGMQVMMATFAATAFFALGGALGAQSWRAPFWLYVSAVIIAVPMAFVLWEPQKNTDKAKAVAVPWAQILVPASVTLFAGVVFYALIVQLPYVLTGLGVTSVGIVGAGSALASLATAVGAVSFRFTAHHGPGKLLPVAFGLSGVGLVLIWFSSSIVMAMVGAVITSAGTGLLLPTLLTWAVSGLKLEQRGRGTGIWTGCLYVGQFLSPILLTIGAGVLGGLPVALGVLGCLSLVAAGFTALTRPDKHSPLH</sequence>
<feature type="transmembrane region" description="Helical" evidence="7">
    <location>
        <begin position="215"/>
        <end position="240"/>
    </location>
</feature>
<gene>
    <name evidence="9" type="ORF">EDL96_03495</name>
</gene>
<dbReference type="InterPro" id="IPR005829">
    <property type="entry name" value="Sugar_transporter_CS"/>
</dbReference>
<evidence type="ECO:0000256" key="6">
    <source>
        <dbReference type="SAM" id="MobiDB-lite"/>
    </source>
</evidence>
<feature type="transmembrane region" description="Helical" evidence="7">
    <location>
        <begin position="374"/>
        <end position="394"/>
    </location>
</feature>
<evidence type="ECO:0000256" key="2">
    <source>
        <dbReference type="ARBA" id="ARBA00022475"/>
    </source>
</evidence>
<evidence type="ECO:0000259" key="8">
    <source>
        <dbReference type="PROSITE" id="PS50850"/>
    </source>
</evidence>
<dbReference type="Gene3D" id="1.20.1250.20">
    <property type="entry name" value="MFS general substrate transporter like domains"/>
    <property type="match status" value="1"/>
</dbReference>
<keyword evidence="4 7" id="KW-1133">Transmembrane helix</keyword>
<dbReference type="InterPro" id="IPR050189">
    <property type="entry name" value="MFS_Efflux_Transporters"/>
</dbReference>
<keyword evidence="10" id="KW-1185">Reference proteome</keyword>
<feature type="transmembrane region" description="Helical" evidence="7">
    <location>
        <begin position="154"/>
        <end position="173"/>
    </location>
</feature>
<proteinExistence type="predicted"/>
<feature type="transmembrane region" description="Helical" evidence="7">
    <location>
        <begin position="28"/>
        <end position="49"/>
    </location>
</feature>
<dbReference type="PROSITE" id="PS00216">
    <property type="entry name" value="SUGAR_TRANSPORT_1"/>
    <property type="match status" value="1"/>
</dbReference>
<evidence type="ECO:0000256" key="7">
    <source>
        <dbReference type="SAM" id="Phobius"/>
    </source>
</evidence>
<feature type="transmembrane region" description="Helical" evidence="7">
    <location>
        <begin position="310"/>
        <end position="334"/>
    </location>
</feature>
<dbReference type="InterPro" id="IPR020846">
    <property type="entry name" value="MFS_dom"/>
</dbReference>
<accession>A0A3N3ZTU0</accession>
<feature type="compositionally biased region" description="Polar residues" evidence="6">
    <location>
        <begin position="1"/>
        <end position="14"/>
    </location>
</feature>
<dbReference type="AlphaFoldDB" id="A0A3N3ZTU0"/>
<dbReference type="Proteomes" id="UP000270616">
    <property type="component" value="Unassembled WGS sequence"/>
</dbReference>
<comment type="subcellular location">
    <subcellularLocation>
        <location evidence="1">Cell membrane</location>
        <topology evidence="1">Multi-pass membrane protein</topology>
    </subcellularLocation>
</comment>
<dbReference type="GO" id="GO:0022857">
    <property type="term" value="F:transmembrane transporter activity"/>
    <property type="evidence" value="ECO:0007669"/>
    <property type="project" value="InterPro"/>
</dbReference>
<keyword evidence="2" id="KW-1003">Cell membrane</keyword>
<evidence type="ECO:0000256" key="4">
    <source>
        <dbReference type="ARBA" id="ARBA00022989"/>
    </source>
</evidence>